<keyword evidence="1" id="KW-0472">Membrane</keyword>
<accession>A0ABR1YIW3</accession>
<keyword evidence="3" id="KW-1185">Reference proteome</keyword>
<keyword evidence="1" id="KW-1133">Transmembrane helix</keyword>
<protein>
    <submittedName>
        <fullName evidence="2">Uncharacterized protein</fullName>
    </submittedName>
</protein>
<dbReference type="EMBL" id="JBBWRZ010000008">
    <property type="protein sequence ID" value="KAK8230438.1"/>
    <property type="molecule type" value="Genomic_DNA"/>
</dbReference>
<evidence type="ECO:0000313" key="3">
    <source>
        <dbReference type="Proteomes" id="UP001492380"/>
    </source>
</evidence>
<evidence type="ECO:0000313" key="2">
    <source>
        <dbReference type="EMBL" id="KAK8230438.1"/>
    </source>
</evidence>
<organism evidence="2 3">
    <name type="scientific">Phyllosticta capitalensis</name>
    <dbReference type="NCBI Taxonomy" id="121624"/>
    <lineage>
        <taxon>Eukaryota</taxon>
        <taxon>Fungi</taxon>
        <taxon>Dikarya</taxon>
        <taxon>Ascomycota</taxon>
        <taxon>Pezizomycotina</taxon>
        <taxon>Dothideomycetes</taxon>
        <taxon>Dothideomycetes incertae sedis</taxon>
        <taxon>Botryosphaeriales</taxon>
        <taxon>Phyllostictaceae</taxon>
        <taxon>Phyllosticta</taxon>
    </lineage>
</organism>
<keyword evidence="1" id="KW-0812">Transmembrane</keyword>
<sequence>MSGAEYSSSTHPSAGHGCLVATMPSGSLLLVILASILASTLSSVWKSKMWCSLARPMGWPGCSQSSLQRHPCHSRPTCLAGKGYSVHKATSNFCRHCQETDTANHLARLRLILAARRFDMSARPSKQRSYQRVFASNWHW</sequence>
<comment type="caution">
    <text evidence="2">The sequence shown here is derived from an EMBL/GenBank/DDBJ whole genome shotgun (WGS) entry which is preliminary data.</text>
</comment>
<reference evidence="2 3" key="1">
    <citation type="submission" date="2024-04" db="EMBL/GenBank/DDBJ databases">
        <title>Phyllosticta paracitricarpa is synonymous to the EU quarantine fungus P. citricarpa based on phylogenomic analyses.</title>
        <authorList>
            <consortium name="Lawrence Berkeley National Laboratory"/>
            <person name="Van Ingen-Buijs V.A."/>
            <person name="Van Westerhoven A.C."/>
            <person name="Haridas S."/>
            <person name="Skiadas P."/>
            <person name="Martin F."/>
            <person name="Groenewald J.Z."/>
            <person name="Crous P.W."/>
            <person name="Seidl M.F."/>
        </authorList>
    </citation>
    <scope>NUCLEOTIDE SEQUENCE [LARGE SCALE GENOMIC DNA]</scope>
    <source>
        <strain evidence="2 3">CBS 123374</strain>
    </source>
</reference>
<dbReference type="Proteomes" id="UP001492380">
    <property type="component" value="Unassembled WGS sequence"/>
</dbReference>
<name>A0ABR1YIW3_9PEZI</name>
<gene>
    <name evidence="2" type="ORF">HDK90DRAFT_321797</name>
</gene>
<evidence type="ECO:0000256" key="1">
    <source>
        <dbReference type="SAM" id="Phobius"/>
    </source>
</evidence>
<feature type="transmembrane region" description="Helical" evidence="1">
    <location>
        <begin position="26"/>
        <end position="45"/>
    </location>
</feature>
<proteinExistence type="predicted"/>